<reference evidence="2 4" key="1">
    <citation type="journal article" date="2019" name="Nat. Ecol. Evol.">
        <title>Megaphylogeny resolves global patterns of mushroom evolution.</title>
        <authorList>
            <person name="Varga T."/>
            <person name="Krizsan K."/>
            <person name="Foldi C."/>
            <person name="Dima B."/>
            <person name="Sanchez-Garcia M."/>
            <person name="Sanchez-Ramirez S."/>
            <person name="Szollosi G.J."/>
            <person name="Szarkandi J.G."/>
            <person name="Papp V."/>
            <person name="Albert L."/>
            <person name="Andreopoulos W."/>
            <person name="Angelini C."/>
            <person name="Antonin V."/>
            <person name="Barry K.W."/>
            <person name="Bougher N.L."/>
            <person name="Buchanan P."/>
            <person name="Buyck B."/>
            <person name="Bense V."/>
            <person name="Catcheside P."/>
            <person name="Chovatia M."/>
            <person name="Cooper J."/>
            <person name="Damon W."/>
            <person name="Desjardin D."/>
            <person name="Finy P."/>
            <person name="Geml J."/>
            <person name="Haridas S."/>
            <person name="Hughes K."/>
            <person name="Justo A."/>
            <person name="Karasinski D."/>
            <person name="Kautmanova I."/>
            <person name="Kiss B."/>
            <person name="Kocsube S."/>
            <person name="Kotiranta H."/>
            <person name="LaButti K.M."/>
            <person name="Lechner B.E."/>
            <person name="Liimatainen K."/>
            <person name="Lipzen A."/>
            <person name="Lukacs Z."/>
            <person name="Mihaltcheva S."/>
            <person name="Morgado L.N."/>
            <person name="Niskanen T."/>
            <person name="Noordeloos M.E."/>
            <person name="Ohm R.A."/>
            <person name="Ortiz-Santana B."/>
            <person name="Ovrebo C."/>
            <person name="Racz N."/>
            <person name="Riley R."/>
            <person name="Savchenko A."/>
            <person name="Shiryaev A."/>
            <person name="Soop K."/>
            <person name="Spirin V."/>
            <person name="Szebenyi C."/>
            <person name="Tomsovsky M."/>
            <person name="Tulloss R.E."/>
            <person name="Uehling J."/>
            <person name="Grigoriev I.V."/>
            <person name="Vagvolgyi C."/>
            <person name="Papp T."/>
            <person name="Martin F.M."/>
            <person name="Miettinen O."/>
            <person name="Hibbett D.S."/>
            <person name="Nagy L.G."/>
        </authorList>
    </citation>
    <scope>NUCLEOTIDE SEQUENCE [LARGE SCALE GENOMIC DNA]</scope>
    <source>
        <strain evidence="2 4">CBS 962.96</strain>
    </source>
</reference>
<feature type="compositionally biased region" description="Basic and acidic residues" evidence="1">
    <location>
        <begin position="56"/>
        <end position="65"/>
    </location>
</feature>
<evidence type="ECO:0000256" key="1">
    <source>
        <dbReference type="SAM" id="MobiDB-lite"/>
    </source>
</evidence>
<evidence type="ECO:0000313" key="2">
    <source>
        <dbReference type="EMBL" id="THU80491.1"/>
    </source>
</evidence>
<feature type="compositionally biased region" description="Basic and acidic residues" evidence="1">
    <location>
        <begin position="77"/>
        <end position="88"/>
    </location>
</feature>
<feature type="compositionally biased region" description="Polar residues" evidence="1">
    <location>
        <begin position="164"/>
        <end position="185"/>
    </location>
</feature>
<evidence type="ECO:0000313" key="3">
    <source>
        <dbReference type="EMBL" id="THU86542.1"/>
    </source>
</evidence>
<gene>
    <name evidence="3" type="ORF">K435DRAFT_363224</name>
    <name evidence="2" type="ORF">K435DRAFT_874342</name>
</gene>
<feature type="region of interest" description="Disordered" evidence="1">
    <location>
        <begin position="164"/>
        <end position="194"/>
    </location>
</feature>
<feature type="compositionally biased region" description="Acidic residues" evidence="1">
    <location>
        <begin position="44"/>
        <end position="55"/>
    </location>
</feature>
<keyword evidence="4" id="KW-1185">Reference proteome</keyword>
<proteinExistence type="predicted"/>
<evidence type="ECO:0000313" key="4">
    <source>
        <dbReference type="Proteomes" id="UP000297245"/>
    </source>
</evidence>
<protein>
    <submittedName>
        <fullName evidence="2">Uncharacterized protein</fullName>
    </submittedName>
</protein>
<dbReference type="Proteomes" id="UP000297245">
    <property type="component" value="Unassembled WGS sequence"/>
</dbReference>
<dbReference type="EMBL" id="ML179900">
    <property type="protein sequence ID" value="THU80491.1"/>
    <property type="molecule type" value="Genomic_DNA"/>
</dbReference>
<dbReference type="AlphaFoldDB" id="A0A4S8KXD3"/>
<feature type="region of interest" description="Disordered" evidence="1">
    <location>
        <begin position="1"/>
        <end position="110"/>
    </location>
</feature>
<accession>A0A4S8KXD3</accession>
<organism evidence="2 4">
    <name type="scientific">Dendrothele bispora (strain CBS 962.96)</name>
    <dbReference type="NCBI Taxonomy" id="1314807"/>
    <lineage>
        <taxon>Eukaryota</taxon>
        <taxon>Fungi</taxon>
        <taxon>Dikarya</taxon>
        <taxon>Basidiomycota</taxon>
        <taxon>Agaricomycotina</taxon>
        <taxon>Agaricomycetes</taxon>
        <taxon>Agaricomycetidae</taxon>
        <taxon>Agaricales</taxon>
        <taxon>Agaricales incertae sedis</taxon>
        <taxon>Dendrothele</taxon>
    </lineage>
</organism>
<dbReference type="EMBL" id="ML179492">
    <property type="protein sequence ID" value="THU86542.1"/>
    <property type="molecule type" value="Genomic_DNA"/>
</dbReference>
<sequence length="194" mass="22317">MSDCSVSNHDDGPSRHQLEDDARKEIHADHPQTHPRSRSKEQENGDDPEVEPESEEKEHEQHDTPKGPLPTSSCEDQSSRSSEHHAEDDQSNTHSTEWHAHRTRQSLTLPDYYATYEPIHCSYSEEYTEEQYLSGPLKMIHDGEYEDPVFEYSVVYDYRCVPTPSSSTDSIRTPLHVSQTSSNVQNEEEPFESE</sequence>
<name>A0A4S8KXD3_DENBC</name>
<feature type="compositionally biased region" description="Basic and acidic residues" evidence="1">
    <location>
        <begin position="8"/>
        <end position="43"/>
    </location>
</feature>